<evidence type="ECO:0000313" key="3">
    <source>
        <dbReference type="EMBL" id="KAF9477493.1"/>
    </source>
</evidence>
<organism evidence="3 4">
    <name type="scientific">Pholiota conissans</name>
    <dbReference type="NCBI Taxonomy" id="109636"/>
    <lineage>
        <taxon>Eukaryota</taxon>
        <taxon>Fungi</taxon>
        <taxon>Dikarya</taxon>
        <taxon>Basidiomycota</taxon>
        <taxon>Agaricomycotina</taxon>
        <taxon>Agaricomycetes</taxon>
        <taxon>Agaricomycetidae</taxon>
        <taxon>Agaricales</taxon>
        <taxon>Agaricineae</taxon>
        <taxon>Strophariaceae</taxon>
        <taxon>Pholiota</taxon>
    </lineage>
</organism>
<keyword evidence="1" id="KW-0863">Zinc-finger</keyword>
<name>A0A9P5YYN2_9AGAR</name>
<proteinExistence type="predicted"/>
<gene>
    <name evidence="3" type="ORF">BDN70DRAFT_934177</name>
</gene>
<keyword evidence="1" id="KW-0479">Metal-binding</keyword>
<feature type="domain" description="C2H2-type" evidence="2">
    <location>
        <begin position="215"/>
        <end position="244"/>
    </location>
</feature>
<dbReference type="Gene3D" id="3.30.160.60">
    <property type="entry name" value="Classic Zinc Finger"/>
    <property type="match status" value="1"/>
</dbReference>
<dbReference type="PROSITE" id="PS50157">
    <property type="entry name" value="ZINC_FINGER_C2H2_2"/>
    <property type="match status" value="1"/>
</dbReference>
<dbReference type="InterPro" id="IPR013087">
    <property type="entry name" value="Znf_C2H2_type"/>
</dbReference>
<comment type="caution">
    <text evidence="3">The sequence shown here is derived from an EMBL/GenBank/DDBJ whole genome shotgun (WGS) entry which is preliminary data.</text>
</comment>
<keyword evidence="4" id="KW-1185">Reference proteome</keyword>
<protein>
    <recommendedName>
        <fullName evidence="2">C2H2-type domain-containing protein</fullName>
    </recommendedName>
</protein>
<dbReference type="EMBL" id="MU155259">
    <property type="protein sequence ID" value="KAF9477493.1"/>
    <property type="molecule type" value="Genomic_DNA"/>
</dbReference>
<evidence type="ECO:0000259" key="2">
    <source>
        <dbReference type="PROSITE" id="PS50157"/>
    </source>
</evidence>
<accession>A0A9P5YYN2</accession>
<dbReference type="InterPro" id="IPR036236">
    <property type="entry name" value="Znf_C2H2_sf"/>
</dbReference>
<keyword evidence="1" id="KW-0862">Zinc</keyword>
<dbReference type="Proteomes" id="UP000807469">
    <property type="component" value="Unassembled WGS sequence"/>
</dbReference>
<reference evidence="3" key="1">
    <citation type="submission" date="2020-11" db="EMBL/GenBank/DDBJ databases">
        <authorList>
            <consortium name="DOE Joint Genome Institute"/>
            <person name="Ahrendt S."/>
            <person name="Riley R."/>
            <person name="Andreopoulos W."/>
            <person name="Labutti K."/>
            <person name="Pangilinan J."/>
            <person name="Ruiz-Duenas F.J."/>
            <person name="Barrasa J.M."/>
            <person name="Sanchez-Garcia M."/>
            <person name="Camarero S."/>
            <person name="Miyauchi S."/>
            <person name="Serrano A."/>
            <person name="Linde D."/>
            <person name="Babiker R."/>
            <person name="Drula E."/>
            <person name="Ayuso-Fernandez I."/>
            <person name="Pacheco R."/>
            <person name="Padilla G."/>
            <person name="Ferreira P."/>
            <person name="Barriuso J."/>
            <person name="Kellner H."/>
            <person name="Castanera R."/>
            <person name="Alfaro M."/>
            <person name="Ramirez L."/>
            <person name="Pisabarro A.G."/>
            <person name="Kuo A."/>
            <person name="Tritt A."/>
            <person name="Lipzen A."/>
            <person name="He G."/>
            <person name="Yan M."/>
            <person name="Ng V."/>
            <person name="Cullen D."/>
            <person name="Martin F."/>
            <person name="Rosso M.-N."/>
            <person name="Henrissat B."/>
            <person name="Hibbett D."/>
            <person name="Martinez A.T."/>
            <person name="Grigoriev I.V."/>
        </authorList>
    </citation>
    <scope>NUCLEOTIDE SEQUENCE</scope>
    <source>
        <strain evidence="3">CIRM-BRFM 674</strain>
    </source>
</reference>
<evidence type="ECO:0000313" key="4">
    <source>
        <dbReference type="Proteomes" id="UP000807469"/>
    </source>
</evidence>
<dbReference type="SUPFAM" id="SSF57667">
    <property type="entry name" value="beta-beta-alpha zinc fingers"/>
    <property type="match status" value="1"/>
</dbReference>
<dbReference type="PROSITE" id="PS00028">
    <property type="entry name" value="ZINC_FINGER_C2H2_1"/>
    <property type="match status" value="1"/>
</dbReference>
<dbReference type="AlphaFoldDB" id="A0A9P5YYN2"/>
<sequence length="268" mass="30193">MAFHDNRPDPTFSDDDIINTSNPFWLPEDWPSVSLFADTDATLYRNGTPSIRRVQYTSLFAEPFEFPVEYSSGYNLEASPLESEFNTQEPGIHSNFQAGSAGEGHAHLQAQAQGGDTNLASTSANTAKGYGTDPWTQVQRAFLKFLVRNRHFLQSLPDSTPDSIAKVKQAFEQNSHTFDHSLDIIIEQFEPHVATPAIRRECDLKKKDATSTGKFVCPFRFCDGHFTRRTGLQNHLGAHFRLKPCRCNRCGNYYSDTAFDRHVYGCKA</sequence>
<dbReference type="GO" id="GO:0008270">
    <property type="term" value="F:zinc ion binding"/>
    <property type="evidence" value="ECO:0007669"/>
    <property type="project" value="UniProtKB-KW"/>
</dbReference>
<dbReference type="OrthoDB" id="3107652at2759"/>
<evidence type="ECO:0000256" key="1">
    <source>
        <dbReference type="PROSITE-ProRule" id="PRU00042"/>
    </source>
</evidence>